<dbReference type="PANTHER" id="PTHR38098:SF1">
    <property type="entry name" value="LPS-ASSEMBLY LIPOPROTEIN LPTE"/>
    <property type="match status" value="1"/>
</dbReference>
<comment type="caution">
    <text evidence="7">The sequence shown here is derived from an EMBL/GenBank/DDBJ whole genome shotgun (WGS) entry which is preliminary data.</text>
</comment>
<dbReference type="Gene3D" id="3.30.160.150">
    <property type="entry name" value="Lipoprotein like domain"/>
    <property type="match status" value="1"/>
</dbReference>
<protein>
    <recommendedName>
        <fullName evidence="6">LPS-assembly lipoprotein LptE</fullName>
    </recommendedName>
</protein>
<dbReference type="AlphaFoldDB" id="A0A4Y9T3B8"/>
<keyword evidence="4 6" id="KW-0998">Cell outer membrane</keyword>
<dbReference type="GO" id="GO:0001530">
    <property type="term" value="F:lipopolysaccharide binding"/>
    <property type="evidence" value="ECO:0007669"/>
    <property type="project" value="TreeGrafter"/>
</dbReference>
<reference evidence="7 8" key="1">
    <citation type="submission" date="2019-03" db="EMBL/GenBank/DDBJ databases">
        <title>Draft genome of Massilia hortus sp. nov., a novel bacterial species of the Oxalobacteraceae family.</title>
        <authorList>
            <person name="Peta V."/>
            <person name="Raths R."/>
            <person name="Bucking H."/>
        </authorList>
    </citation>
    <scope>NUCLEOTIDE SEQUENCE [LARGE SCALE GENOMIC DNA]</scope>
    <source>
        <strain evidence="7 8">ONC3</strain>
    </source>
</reference>
<name>A0A4Y9T3B8_9BURK</name>
<evidence type="ECO:0000256" key="4">
    <source>
        <dbReference type="ARBA" id="ARBA00023237"/>
    </source>
</evidence>
<dbReference type="GO" id="GO:1990351">
    <property type="term" value="C:transporter complex"/>
    <property type="evidence" value="ECO:0007669"/>
    <property type="project" value="TreeGrafter"/>
</dbReference>
<dbReference type="RefSeq" id="WP_135189513.1">
    <property type="nucleotide sequence ID" value="NZ_SPUM01000055.1"/>
</dbReference>
<organism evidence="7 8">
    <name type="scientific">Massilia horti</name>
    <dbReference type="NCBI Taxonomy" id="2562153"/>
    <lineage>
        <taxon>Bacteria</taxon>
        <taxon>Pseudomonadati</taxon>
        <taxon>Pseudomonadota</taxon>
        <taxon>Betaproteobacteria</taxon>
        <taxon>Burkholderiales</taxon>
        <taxon>Oxalobacteraceae</taxon>
        <taxon>Telluria group</taxon>
        <taxon>Massilia</taxon>
    </lineage>
</organism>
<evidence type="ECO:0000256" key="3">
    <source>
        <dbReference type="ARBA" id="ARBA00023139"/>
    </source>
</evidence>
<comment type="function">
    <text evidence="6">Together with LptD, is involved in the assembly of lipopolysaccharide (LPS) at the surface of the outer membrane. Required for the proper assembly of LptD. Binds LPS and may serve as the LPS recognition site at the outer membrane.</text>
</comment>
<sequence length="174" mass="19080">MRAPRPYLMRALLALLLAALVAGCGFQLRGTGGTYNMPFHRIFVGIPDTSPLGNDLKRNLRGADTITIVDKPEESDAQVLLVSEARGRSILSLNSLGRAREYLLTYTVVFRVLDGKGATLLGPTEIALRRNLAYDETQVLAKEAEANQLYRDMQGDAVQQMIRRLAALKPPAQG</sequence>
<evidence type="ECO:0000313" key="8">
    <source>
        <dbReference type="Proteomes" id="UP000297258"/>
    </source>
</evidence>
<dbReference type="InterPro" id="IPR007485">
    <property type="entry name" value="LPS_assembly_LptE"/>
</dbReference>
<accession>A0A4Y9T3B8</accession>
<evidence type="ECO:0000256" key="5">
    <source>
        <dbReference type="ARBA" id="ARBA00023288"/>
    </source>
</evidence>
<comment type="similarity">
    <text evidence="6">Belongs to the LptE lipoprotein family.</text>
</comment>
<gene>
    <name evidence="6" type="primary">lptE</name>
    <name evidence="7" type="ORF">E4O92_09440</name>
</gene>
<evidence type="ECO:0000313" key="7">
    <source>
        <dbReference type="EMBL" id="TFW32532.1"/>
    </source>
</evidence>
<evidence type="ECO:0000256" key="6">
    <source>
        <dbReference type="HAMAP-Rule" id="MF_01186"/>
    </source>
</evidence>
<dbReference type="PROSITE" id="PS51257">
    <property type="entry name" value="PROKAR_LIPOPROTEIN"/>
    <property type="match status" value="1"/>
</dbReference>
<evidence type="ECO:0000256" key="1">
    <source>
        <dbReference type="ARBA" id="ARBA00022729"/>
    </source>
</evidence>
<dbReference type="GO" id="GO:0009279">
    <property type="term" value="C:cell outer membrane"/>
    <property type="evidence" value="ECO:0007669"/>
    <property type="project" value="UniProtKB-SubCell"/>
</dbReference>
<keyword evidence="5 6" id="KW-0449">Lipoprotein</keyword>
<dbReference type="GO" id="GO:0043165">
    <property type="term" value="P:Gram-negative-bacterium-type cell outer membrane assembly"/>
    <property type="evidence" value="ECO:0007669"/>
    <property type="project" value="UniProtKB-UniRule"/>
</dbReference>
<keyword evidence="3 6" id="KW-0564">Palmitate</keyword>
<comment type="subunit">
    <text evidence="6">Component of the lipopolysaccharide transport and assembly complex. Interacts with LptD.</text>
</comment>
<dbReference type="GO" id="GO:0015920">
    <property type="term" value="P:lipopolysaccharide transport"/>
    <property type="evidence" value="ECO:0007669"/>
    <property type="project" value="TreeGrafter"/>
</dbReference>
<dbReference type="OrthoDB" id="5298094at2"/>
<dbReference type="Proteomes" id="UP000297258">
    <property type="component" value="Unassembled WGS sequence"/>
</dbReference>
<keyword evidence="8" id="KW-1185">Reference proteome</keyword>
<keyword evidence="1 6" id="KW-0732">Signal</keyword>
<proteinExistence type="inferred from homology"/>
<dbReference type="Pfam" id="PF04390">
    <property type="entry name" value="LptE"/>
    <property type="match status" value="1"/>
</dbReference>
<dbReference type="EMBL" id="SPUM01000055">
    <property type="protein sequence ID" value="TFW32532.1"/>
    <property type="molecule type" value="Genomic_DNA"/>
</dbReference>
<keyword evidence="2 6" id="KW-0472">Membrane</keyword>
<dbReference type="HAMAP" id="MF_01186">
    <property type="entry name" value="LPS_assembly_LptE"/>
    <property type="match status" value="1"/>
</dbReference>
<comment type="subcellular location">
    <subcellularLocation>
        <location evidence="6">Cell outer membrane</location>
        <topology evidence="6">Lipid-anchor</topology>
    </subcellularLocation>
</comment>
<dbReference type="PANTHER" id="PTHR38098">
    <property type="entry name" value="LPS-ASSEMBLY LIPOPROTEIN LPTE"/>
    <property type="match status" value="1"/>
</dbReference>
<evidence type="ECO:0000256" key="2">
    <source>
        <dbReference type="ARBA" id="ARBA00023136"/>
    </source>
</evidence>